<feature type="domain" description="Acyl-CoA dehydrogenase/oxidase N-terminal" evidence="30">
    <location>
        <begin position="46"/>
        <end position="146"/>
    </location>
</feature>
<evidence type="ECO:0000256" key="13">
    <source>
        <dbReference type="ARBA" id="ARBA00023098"/>
    </source>
</evidence>
<organism evidence="32 33">
    <name type="scientific">Takifugu rubripes</name>
    <name type="common">Japanese pufferfish</name>
    <name type="synonym">Fugu rubripes</name>
    <dbReference type="NCBI Taxonomy" id="31033"/>
    <lineage>
        <taxon>Eukaryota</taxon>
        <taxon>Metazoa</taxon>
        <taxon>Chordata</taxon>
        <taxon>Craniata</taxon>
        <taxon>Vertebrata</taxon>
        <taxon>Euteleostomi</taxon>
        <taxon>Actinopterygii</taxon>
        <taxon>Neopterygii</taxon>
        <taxon>Teleostei</taxon>
        <taxon>Neoteleostei</taxon>
        <taxon>Acanthomorphata</taxon>
        <taxon>Eupercaria</taxon>
        <taxon>Tetraodontiformes</taxon>
        <taxon>Tetradontoidea</taxon>
        <taxon>Tetraodontidae</taxon>
        <taxon>Takifugu</taxon>
    </lineage>
</organism>
<feature type="domain" description="ACAD9/ACADV-like C-terminal" evidence="31">
    <location>
        <begin position="447"/>
        <end position="554"/>
    </location>
</feature>
<evidence type="ECO:0000256" key="20">
    <source>
        <dbReference type="ARBA" id="ARBA00047893"/>
    </source>
</evidence>
<evidence type="ECO:0000259" key="31">
    <source>
        <dbReference type="Pfam" id="PF21343"/>
    </source>
</evidence>
<dbReference type="GeneTree" id="ENSGT00940000158535"/>
<dbReference type="GO" id="GO:0017099">
    <property type="term" value="F:very-long-chain fatty acyl-CoA dehydrogenase activity"/>
    <property type="evidence" value="ECO:0007669"/>
    <property type="project" value="UniProtKB-EC"/>
</dbReference>
<keyword evidence="7" id="KW-0999">Mitochondrion inner membrane</keyword>
<name>A0A674NNT4_TAKRU</name>
<dbReference type="Gene3D" id="2.40.110.10">
    <property type="entry name" value="Butyryl-CoA Dehydrogenase, subunit A, domain 2"/>
    <property type="match status" value="1"/>
</dbReference>
<keyword evidence="9 27" id="KW-0274">FAD</keyword>
<evidence type="ECO:0000256" key="18">
    <source>
        <dbReference type="ARBA" id="ARBA00045422"/>
    </source>
</evidence>
<reference evidence="32" key="3">
    <citation type="submission" date="2025-09" db="UniProtKB">
        <authorList>
            <consortium name="Ensembl"/>
        </authorList>
    </citation>
    <scope>IDENTIFICATION</scope>
</reference>
<evidence type="ECO:0000256" key="3">
    <source>
        <dbReference type="ARBA" id="ARBA00005198"/>
    </source>
</evidence>
<keyword evidence="10" id="KW-0276">Fatty acid metabolism</keyword>
<comment type="catalytic activity">
    <reaction evidence="22">
        <text>tetracosanoyl-CoA + oxidized [electron-transfer flavoprotein] + H(+) = (2E)-tetracosenoyl-CoA + reduced [electron-transfer flavoprotein]</text>
        <dbReference type="Rhea" id="RHEA:47232"/>
        <dbReference type="Rhea" id="RHEA-COMP:10685"/>
        <dbReference type="Rhea" id="RHEA-COMP:10686"/>
        <dbReference type="ChEBI" id="CHEBI:15378"/>
        <dbReference type="ChEBI" id="CHEBI:57692"/>
        <dbReference type="ChEBI" id="CHEBI:58307"/>
        <dbReference type="ChEBI" id="CHEBI:65052"/>
        <dbReference type="ChEBI" id="CHEBI:74693"/>
    </reaction>
    <physiologicalReaction direction="left-to-right" evidence="22">
        <dbReference type="Rhea" id="RHEA:47233"/>
    </physiologicalReaction>
</comment>
<evidence type="ECO:0000259" key="29">
    <source>
        <dbReference type="Pfam" id="PF02770"/>
    </source>
</evidence>
<dbReference type="InterPro" id="IPR006091">
    <property type="entry name" value="Acyl-CoA_Oxase/DH_mid-dom"/>
</dbReference>
<keyword evidence="8" id="KW-0702">S-nitrosylation</keyword>
<dbReference type="Gene3D" id="1.10.540.10">
    <property type="entry name" value="Acyl-CoA dehydrogenase/oxidase, N-terminal domain"/>
    <property type="match status" value="1"/>
</dbReference>
<evidence type="ECO:0000256" key="2">
    <source>
        <dbReference type="ARBA" id="ARBA00004637"/>
    </source>
</evidence>
<keyword evidence="6 27" id="KW-0285">Flavoprotein</keyword>
<gene>
    <name evidence="32" type="primary">acadvl</name>
</gene>
<comment type="catalytic activity">
    <reaction evidence="23">
        <text>tetradecanoyl-CoA + oxidized [electron-transfer flavoprotein] + H(+) = (2E)-tetradecenoyl-CoA + reduced [electron-transfer flavoprotein]</text>
        <dbReference type="Rhea" id="RHEA:47316"/>
        <dbReference type="Rhea" id="RHEA-COMP:10685"/>
        <dbReference type="Rhea" id="RHEA-COMP:10686"/>
        <dbReference type="ChEBI" id="CHEBI:15378"/>
        <dbReference type="ChEBI" id="CHEBI:57385"/>
        <dbReference type="ChEBI" id="CHEBI:57692"/>
        <dbReference type="ChEBI" id="CHEBI:58307"/>
        <dbReference type="ChEBI" id="CHEBI:61405"/>
    </reaction>
    <physiologicalReaction direction="left-to-right" evidence="23">
        <dbReference type="Rhea" id="RHEA:47317"/>
    </physiologicalReaction>
</comment>
<dbReference type="GO" id="GO:0000062">
    <property type="term" value="F:fatty-acyl-CoA binding"/>
    <property type="evidence" value="ECO:0007669"/>
    <property type="project" value="TreeGrafter"/>
</dbReference>
<protein>
    <recommendedName>
        <fullName evidence="17">Very long-chain specific acyl-CoA dehydrogenase, mitochondrial</fullName>
        <ecNumber evidence="16">1.3.8.9</ecNumber>
    </recommendedName>
</protein>
<dbReference type="SUPFAM" id="SSF47203">
    <property type="entry name" value="Acyl-CoA dehydrogenase C-terminal domain-like"/>
    <property type="match status" value="2"/>
</dbReference>
<keyword evidence="5" id="KW-0597">Phosphoprotein</keyword>
<dbReference type="Pfam" id="PF02770">
    <property type="entry name" value="Acyl-CoA_dh_M"/>
    <property type="match status" value="1"/>
</dbReference>
<evidence type="ECO:0000259" key="28">
    <source>
        <dbReference type="Pfam" id="PF00441"/>
    </source>
</evidence>
<dbReference type="InterPro" id="IPR009100">
    <property type="entry name" value="AcylCoA_DH/oxidase_NM_dom_sf"/>
</dbReference>
<reference evidence="32 33" key="1">
    <citation type="journal article" date="2011" name="Genome Biol. Evol.">
        <title>Integration of the genetic map and genome assembly of fugu facilitates insights into distinct features of genome evolution in teleosts and mammals.</title>
        <authorList>
            <person name="Kai W."/>
            <person name="Kikuchi K."/>
            <person name="Tohari S."/>
            <person name="Chew A.K."/>
            <person name="Tay A."/>
            <person name="Fujiwara A."/>
            <person name="Hosoya S."/>
            <person name="Suetake H."/>
            <person name="Naruse K."/>
            <person name="Brenner S."/>
            <person name="Suzuki Y."/>
            <person name="Venkatesh B."/>
        </authorList>
    </citation>
    <scope>NUCLEOTIDE SEQUENCE [LARGE SCALE GENOMIC DNA]</scope>
</reference>
<dbReference type="GO" id="GO:0050660">
    <property type="term" value="F:flavin adenine dinucleotide binding"/>
    <property type="evidence" value="ECO:0007669"/>
    <property type="project" value="InterPro"/>
</dbReference>
<evidence type="ECO:0000256" key="22">
    <source>
        <dbReference type="ARBA" id="ARBA00048086"/>
    </source>
</evidence>
<dbReference type="FunFam" id="1.10.540.10:FF:000001">
    <property type="entry name" value="Very long-chain-specific acyl-CoA dehydrogenase, mitochondrial"/>
    <property type="match status" value="1"/>
</dbReference>
<dbReference type="EC" id="1.3.8.9" evidence="16"/>
<dbReference type="SUPFAM" id="SSF56645">
    <property type="entry name" value="Acyl-CoA dehydrogenase NM domain-like"/>
    <property type="match status" value="1"/>
</dbReference>
<dbReference type="InterPro" id="IPR036250">
    <property type="entry name" value="AcylCo_DH-like_C"/>
</dbReference>
<evidence type="ECO:0000256" key="4">
    <source>
        <dbReference type="ARBA" id="ARBA00009347"/>
    </source>
</evidence>
<dbReference type="InterPro" id="IPR006089">
    <property type="entry name" value="Acyl-CoA_DH_CS"/>
</dbReference>
<dbReference type="FunFam" id="2.40.110.10:FF:000006">
    <property type="entry name" value="very long-chain specific acyl-CoA dehydrogenase, mitochondrial"/>
    <property type="match status" value="1"/>
</dbReference>
<evidence type="ECO:0000256" key="5">
    <source>
        <dbReference type="ARBA" id="ARBA00022553"/>
    </source>
</evidence>
<comment type="catalytic activity">
    <reaction evidence="26">
        <text>octadecanoyl-CoA + oxidized [electron-transfer flavoprotein] + H(+) = (2E)-octadecenoyl-CoA + reduced [electron-transfer flavoprotein]</text>
        <dbReference type="Rhea" id="RHEA:47240"/>
        <dbReference type="Rhea" id="RHEA-COMP:10685"/>
        <dbReference type="Rhea" id="RHEA-COMP:10686"/>
        <dbReference type="ChEBI" id="CHEBI:15378"/>
        <dbReference type="ChEBI" id="CHEBI:57394"/>
        <dbReference type="ChEBI" id="CHEBI:57692"/>
        <dbReference type="ChEBI" id="CHEBI:58307"/>
        <dbReference type="ChEBI" id="CHEBI:71412"/>
    </reaction>
    <physiologicalReaction direction="left-to-right" evidence="26">
        <dbReference type="Rhea" id="RHEA:47241"/>
    </physiologicalReaction>
</comment>
<comment type="subcellular location">
    <subcellularLocation>
        <location evidence="2">Mitochondrion inner membrane</location>
        <topology evidence="2">Peripheral membrane protein</topology>
    </subcellularLocation>
</comment>
<dbReference type="PANTHER" id="PTHR43884:SF11">
    <property type="entry name" value="VERY LONG-CHAIN SPECIFIC ACYL-COA DEHYDROGENASE, MITOCHONDRIAL"/>
    <property type="match status" value="1"/>
</dbReference>
<comment type="pathway">
    <text evidence="3">Lipid metabolism; mitochondrial fatty acid beta-oxidation.</text>
</comment>
<dbReference type="GO" id="GO:0005743">
    <property type="term" value="C:mitochondrial inner membrane"/>
    <property type="evidence" value="ECO:0007669"/>
    <property type="project" value="UniProtKB-SubCell"/>
</dbReference>
<dbReference type="PANTHER" id="PTHR43884">
    <property type="entry name" value="ACYL-COA DEHYDROGENASE"/>
    <property type="match status" value="1"/>
</dbReference>
<keyword evidence="13" id="KW-0443">Lipid metabolism</keyword>
<evidence type="ECO:0000256" key="26">
    <source>
        <dbReference type="ARBA" id="ARBA00049224"/>
    </source>
</evidence>
<comment type="catalytic activity">
    <reaction evidence="20">
        <text>dodecanoyl-CoA + oxidized [electron-transfer flavoprotein] + H(+) = (2E)-dodecenoyl-CoA + reduced [electron-transfer flavoprotein]</text>
        <dbReference type="Rhea" id="RHEA:47296"/>
        <dbReference type="Rhea" id="RHEA-COMP:10685"/>
        <dbReference type="Rhea" id="RHEA-COMP:10686"/>
        <dbReference type="ChEBI" id="CHEBI:15378"/>
        <dbReference type="ChEBI" id="CHEBI:57330"/>
        <dbReference type="ChEBI" id="CHEBI:57375"/>
        <dbReference type="ChEBI" id="CHEBI:57692"/>
        <dbReference type="ChEBI" id="CHEBI:58307"/>
    </reaction>
    <physiologicalReaction direction="left-to-right" evidence="20">
        <dbReference type="Rhea" id="RHEA:47297"/>
    </physiologicalReaction>
</comment>
<dbReference type="Pfam" id="PF02771">
    <property type="entry name" value="Acyl-CoA_dh_N"/>
    <property type="match status" value="1"/>
</dbReference>
<comment type="catalytic activity">
    <reaction evidence="24">
        <text>a very-long-chain 2,3-saturated fatty acyl-CoA + oxidized [electron-transfer flavoprotein] + H(+) = a very-long-chain (2E)-enoyl-CoA + reduced [electron-transfer flavoprotein]</text>
        <dbReference type="Rhea" id="RHEA:19181"/>
        <dbReference type="Rhea" id="RHEA-COMP:10685"/>
        <dbReference type="Rhea" id="RHEA-COMP:10686"/>
        <dbReference type="ChEBI" id="CHEBI:15378"/>
        <dbReference type="ChEBI" id="CHEBI:57692"/>
        <dbReference type="ChEBI" id="CHEBI:58307"/>
        <dbReference type="ChEBI" id="CHEBI:83724"/>
        <dbReference type="ChEBI" id="CHEBI:83728"/>
        <dbReference type="EC" id="1.3.8.9"/>
    </reaction>
    <physiologicalReaction direction="left-to-right" evidence="24">
        <dbReference type="Rhea" id="RHEA:19182"/>
    </physiologicalReaction>
</comment>
<comment type="catalytic activity">
    <reaction evidence="21">
        <text>oxidized [electron-transfer flavoprotein] + hexadecanoyl-CoA + H(+) = (2E)-hexadecenoyl-CoA + reduced [electron-transfer flavoprotein]</text>
        <dbReference type="Rhea" id="RHEA:43448"/>
        <dbReference type="Rhea" id="RHEA-COMP:10685"/>
        <dbReference type="Rhea" id="RHEA-COMP:10686"/>
        <dbReference type="ChEBI" id="CHEBI:15378"/>
        <dbReference type="ChEBI" id="CHEBI:57379"/>
        <dbReference type="ChEBI" id="CHEBI:57692"/>
        <dbReference type="ChEBI" id="CHEBI:58307"/>
        <dbReference type="ChEBI" id="CHEBI:61526"/>
    </reaction>
    <physiologicalReaction direction="left-to-right" evidence="21">
        <dbReference type="Rhea" id="RHEA:43449"/>
    </physiologicalReaction>
</comment>
<evidence type="ECO:0000256" key="16">
    <source>
        <dbReference type="ARBA" id="ARBA00039034"/>
    </source>
</evidence>
<keyword evidence="33" id="KW-1185">Reference proteome</keyword>
<evidence type="ECO:0000313" key="33">
    <source>
        <dbReference type="Proteomes" id="UP000005226"/>
    </source>
</evidence>
<evidence type="ECO:0000313" key="32">
    <source>
        <dbReference type="Ensembl" id="ENSTRUP00000074928.1"/>
    </source>
</evidence>
<evidence type="ECO:0000259" key="30">
    <source>
        <dbReference type="Pfam" id="PF02771"/>
    </source>
</evidence>
<evidence type="ECO:0000256" key="15">
    <source>
        <dbReference type="ARBA" id="ARBA00023136"/>
    </source>
</evidence>
<accession>A0A674NNT4</accession>
<keyword evidence="15" id="KW-0472">Membrane</keyword>
<dbReference type="InterPro" id="IPR009075">
    <property type="entry name" value="AcylCo_DH/oxidase_C"/>
</dbReference>
<comment type="function">
    <text evidence="18">Very long-chain specific acyl-CoA dehydrogenase is one of the acyl-CoA dehydrogenases that catalyze the first step of mitochondrial fatty acid beta-oxidation, an aerobic process breaking down fatty acids into acetyl-CoA and allowing the production of energy from fats. The first step of fatty acid beta-oxidation consists in the removal of one hydrogen from C-2 and C-3 of the straight-chain fatty acyl-CoA thioester, resulting in the formation of trans-2-enoyl-CoA. Among the different mitochondrial acyl-CoA dehydrogenases, very long-chain specific acyl-CoA dehydrogenase acts specifically on acyl-CoAs with saturated 12 to 24 carbons long primary chains.</text>
</comment>
<evidence type="ECO:0000256" key="23">
    <source>
        <dbReference type="ARBA" id="ARBA00049038"/>
    </source>
</evidence>
<dbReference type="PROSITE" id="PS00073">
    <property type="entry name" value="ACYL_COA_DH_2"/>
    <property type="match status" value="1"/>
</dbReference>
<dbReference type="Ensembl" id="ENSTRUT00000089715.1">
    <property type="protein sequence ID" value="ENSTRUP00000074928.1"/>
    <property type="gene ID" value="ENSTRUG00000013710.3"/>
</dbReference>
<comment type="subunit">
    <text evidence="19">Homodimer. Homodimerizes after import into the mitochondrion.</text>
</comment>
<keyword evidence="11" id="KW-0809">Transit peptide</keyword>
<evidence type="ECO:0000256" key="17">
    <source>
        <dbReference type="ARBA" id="ARBA00040902"/>
    </source>
</evidence>
<evidence type="ECO:0000256" key="11">
    <source>
        <dbReference type="ARBA" id="ARBA00022946"/>
    </source>
</evidence>
<reference evidence="32" key="2">
    <citation type="submission" date="2025-08" db="UniProtKB">
        <authorList>
            <consortium name="Ensembl"/>
        </authorList>
    </citation>
    <scope>IDENTIFICATION</scope>
</reference>
<comment type="similarity">
    <text evidence="4 27">Belongs to the acyl-CoA dehydrogenase family.</text>
</comment>
<comment type="cofactor">
    <cofactor evidence="1 27">
        <name>FAD</name>
        <dbReference type="ChEBI" id="CHEBI:57692"/>
    </cofactor>
</comment>
<dbReference type="Gene3D" id="1.20.140.10">
    <property type="entry name" value="Butyryl-CoA Dehydrogenase, subunit A, domain 3"/>
    <property type="match status" value="2"/>
</dbReference>
<comment type="catalytic activity">
    <reaction evidence="25">
        <text>eicosanoyl-CoA + oxidized [electron-transfer flavoprotein] + H(+) = (2E)-eicosenoyl-CoA + reduced [electron-transfer flavoprotein]</text>
        <dbReference type="Rhea" id="RHEA:47236"/>
        <dbReference type="Rhea" id="RHEA-COMP:10685"/>
        <dbReference type="Rhea" id="RHEA-COMP:10686"/>
        <dbReference type="ChEBI" id="CHEBI:15378"/>
        <dbReference type="ChEBI" id="CHEBI:57380"/>
        <dbReference type="ChEBI" id="CHEBI:57692"/>
        <dbReference type="ChEBI" id="CHEBI:58307"/>
        <dbReference type="ChEBI" id="CHEBI:74691"/>
    </reaction>
    <physiologicalReaction direction="left-to-right" evidence="25">
        <dbReference type="Rhea" id="RHEA:47237"/>
    </physiologicalReaction>
</comment>
<evidence type="ECO:0000256" key="6">
    <source>
        <dbReference type="ARBA" id="ARBA00022630"/>
    </source>
</evidence>
<evidence type="ECO:0000256" key="14">
    <source>
        <dbReference type="ARBA" id="ARBA00023128"/>
    </source>
</evidence>
<keyword evidence="14" id="KW-0496">Mitochondrion</keyword>
<evidence type="ECO:0000256" key="12">
    <source>
        <dbReference type="ARBA" id="ARBA00023002"/>
    </source>
</evidence>
<evidence type="ECO:0000256" key="8">
    <source>
        <dbReference type="ARBA" id="ARBA00022799"/>
    </source>
</evidence>
<dbReference type="CDD" id="cd01161">
    <property type="entry name" value="VLCAD"/>
    <property type="match status" value="1"/>
</dbReference>
<evidence type="ECO:0000256" key="21">
    <source>
        <dbReference type="ARBA" id="ARBA00047916"/>
    </source>
</evidence>
<evidence type="ECO:0000256" key="7">
    <source>
        <dbReference type="ARBA" id="ARBA00022792"/>
    </source>
</evidence>
<keyword evidence="12 27" id="KW-0560">Oxidoreductase</keyword>
<dbReference type="AlphaFoldDB" id="A0A674NNT4"/>
<dbReference type="Proteomes" id="UP000005226">
    <property type="component" value="Chromosome 8"/>
</dbReference>
<dbReference type="InterPro" id="IPR037069">
    <property type="entry name" value="AcylCoA_DH/ox_N_sf"/>
</dbReference>
<dbReference type="FunFam" id="1.20.140.10:FF:000017">
    <property type="entry name" value="very long-chain specific acyl-CoA dehydrogenase, mitochondrial"/>
    <property type="match status" value="1"/>
</dbReference>
<dbReference type="InterPro" id="IPR046373">
    <property type="entry name" value="Acyl-CoA_Oxase/DH_mid-dom_sf"/>
</dbReference>
<evidence type="ECO:0000256" key="10">
    <source>
        <dbReference type="ARBA" id="ARBA00022832"/>
    </source>
</evidence>
<dbReference type="Pfam" id="PF00441">
    <property type="entry name" value="Acyl-CoA_dh_1"/>
    <property type="match status" value="1"/>
</dbReference>
<evidence type="ECO:0000256" key="1">
    <source>
        <dbReference type="ARBA" id="ARBA00001974"/>
    </source>
</evidence>
<dbReference type="GO" id="GO:0006631">
    <property type="term" value="P:fatty acid metabolic process"/>
    <property type="evidence" value="ECO:0007669"/>
    <property type="project" value="UniProtKB-KW"/>
</dbReference>
<dbReference type="InterPro" id="IPR013786">
    <property type="entry name" value="AcylCoA_DH/ox_N"/>
</dbReference>
<proteinExistence type="inferred from homology"/>
<dbReference type="InterPro" id="IPR049448">
    <property type="entry name" value="ACAD9/ACADV-like_C"/>
</dbReference>
<feature type="domain" description="Acyl-CoA dehydrogenase/oxidase C-terminal" evidence="28">
    <location>
        <begin position="264"/>
        <end position="394"/>
    </location>
</feature>
<evidence type="ECO:0000256" key="25">
    <source>
        <dbReference type="ARBA" id="ARBA00049140"/>
    </source>
</evidence>
<evidence type="ECO:0000256" key="19">
    <source>
        <dbReference type="ARBA" id="ARBA00046812"/>
    </source>
</evidence>
<dbReference type="Pfam" id="PF21343">
    <property type="entry name" value="ACAD9-ACADV_C"/>
    <property type="match status" value="1"/>
</dbReference>
<dbReference type="PROSITE" id="PS00072">
    <property type="entry name" value="ACYL_COA_DH_1"/>
    <property type="match status" value="1"/>
</dbReference>
<sequence length="562" mass="60932">RFVCTPTEVCQHTDKSDSKSFAVNMFKGQIETAQVFPYPSELVGPVGKFFEEVNDPAKNDSLEKVEDHTMEGLKEMGAFGLQVPADLGGLGLSNTQYARLVEIVGVHDLGVGITLGAHQSIGFKGILLFGNPAQKEKYLPKLASGEHIAAFCLTEPASGSDAASIKTTAVLSPCGKYYTMNGSKIWISNGGLAEIFTVFAKTPMKDPKTGEMKDKITAFVVERSFGGVTHGPPEKKMGIKASNTAEVYFDNVRVPADCVLGEVGGGFKVAMNILNNGRFGMAAALSGTMKGVISKAVRLAPNRQEVVRVYWQNLHSMAYMVSGNMDSGATEFQIEAAISKIFASEAAWTVTDECIQIMGGMGFMKDSGVERVMRDLRIFRIFEGTNDILRLFVALNGFQNAGNQLKGLQKALKNPLGNAGMLAGELSKRAKRLRLTHTHTSTLSLWAIEQFGAVVEEMLIKHGKKIIDEQFVLKRVADCAIDLYAMVAVLSRASRSLSDGAASAQHEKILCDTWCKEAYGRITRDVQELRSSGTRQYFKNLRAISAAVVENGGVVSTHPLGF</sequence>
<evidence type="ECO:0000256" key="24">
    <source>
        <dbReference type="ARBA" id="ARBA00049050"/>
    </source>
</evidence>
<evidence type="ECO:0000256" key="27">
    <source>
        <dbReference type="RuleBase" id="RU362125"/>
    </source>
</evidence>
<evidence type="ECO:0000256" key="9">
    <source>
        <dbReference type="ARBA" id="ARBA00022827"/>
    </source>
</evidence>
<feature type="domain" description="Acyl-CoA oxidase/dehydrogenase middle" evidence="29">
    <location>
        <begin position="150"/>
        <end position="252"/>
    </location>
</feature>